<dbReference type="PANTHER" id="PTHR11839">
    <property type="entry name" value="UDP/ADP-SUGAR PYROPHOSPHATASE"/>
    <property type="match status" value="1"/>
</dbReference>
<dbReference type="GO" id="GO:0006753">
    <property type="term" value="P:nucleoside phosphate metabolic process"/>
    <property type="evidence" value="ECO:0007669"/>
    <property type="project" value="TreeGrafter"/>
</dbReference>
<dbReference type="Gene3D" id="3.90.79.10">
    <property type="entry name" value="Nucleoside Triphosphate Pyrophosphohydrolase"/>
    <property type="match status" value="1"/>
</dbReference>
<dbReference type="SUPFAM" id="SSF55811">
    <property type="entry name" value="Nudix"/>
    <property type="match status" value="1"/>
</dbReference>
<evidence type="ECO:0000259" key="4">
    <source>
        <dbReference type="PROSITE" id="PS51462"/>
    </source>
</evidence>
<evidence type="ECO:0000256" key="2">
    <source>
        <dbReference type="ARBA" id="ARBA00022801"/>
    </source>
</evidence>
<keyword evidence="6" id="KW-1185">Reference proteome</keyword>
<dbReference type="Proteomes" id="UP000600547">
    <property type="component" value="Unassembled WGS sequence"/>
</dbReference>
<reference evidence="6" key="1">
    <citation type="journal article" date="2019" name="Int. J. Syst. Evol. Microbiol.">
        <title>The Global Catalogue of Microorganisms (GCM) 10K type strain sequencing project: providing services to taxonomists for standard genome sequencing and annotation.</title>
        <authorList>
            <consortium name="The Broad Institute Genomics Platform"/>
            <consortium name="The Broad Institute Genome Sequencing Center for Infectious Disease"/>
            <person name="Wu L."/>
            <person name="Ma J."/>
        </authorList>
    </citation>
    <scope>NUCLEOTIDE SEQUENCE [LARGE SCALE GENOMIC DNA]</scope>
    <source>
        <strain evidence="6">JCM 31047</strain>
    </source>
</reference>
<evidence type="ECO:0000256" key="3">
    <source>
        <dbReference type="RuleBase" id="RU003476"/>
    </source>
</evidence>
<evidence type="ECO:0000313" key="5">
    <source>
        <dbReference type="EMBL" id="GGM46738.1"/>
    </source>
</evidence>
<dbReference type="GO" id="GO:0016462">
    <property type="term" value="F:pyrophosphatase activity"/>
    <property type="evidence" value="ECO:0007669"/>
    <property type="project" value="UniProtKB-ARBA"/>
</dbReference>
<dbReference type="Pfam" id="PF00293">
    <property type="entry name" value="NUDIX"/>
    <property type="match status" value="1"/>
</dbReference>
<sequence>MGAVYDRVGVWGWVHYSCRKMTGETTGETRVVYDGRIVRLELLDGKWEVVRHADAVAVLALNGAGEMLLVRQERRAVGTFTVEAPAGLIDAGETPEQAARRELQEEAGLDGDVTLITRFYSSPGFCDEFLHVFEATNLRESKLPHDEDEEGIEVLWLPPAQVLAGLRDGSLVGSASTVAAAMHAVILLAGRPGGA</sequence>
<dbReference type="EMBL" id="BMQG01000007">
    <property type="protein sequence ID" value="GGM46738.1"/>
    <property type="molecule type" value="Genomic_DNA"/>
</dbReference>
<dbReference type="InterPro" id="IPR015797">
    <property type="entry name" value="NUDIX_hydrolase-like_dom_sf"/>
</dbReference>
<dbReference type="PROSITE" id="PS00893">
    <property type="entry name" value="NUDIX_BOX"/>
    <property type="match status" value="1"/>
</dbReference>
<dbReference type="GO" id="GO:0005829">
    <property type="term" value="C:cytosol"/>
    <property type="evidence" value="ECO:0007669"/>
    <property type="project" value="TreeGrafter"/>
</dbReference>
<evidence type="ECO:0000256" key="1">
    <source>
        <dbReference type="ARBA" id="ARBA00001946"/>
    </source>
</evidence>
<dbReference type="PROSITE" id="PS51462">
    <property type="entry name" value="NUDIX"/>
    <property type="match status" value="1"/>
</dbReference>
<dbReference type="InterPro" id="IPR000086">
    <property type="entry name" value="NUDIX_hydrolase_dom"/>
</dbReference>
<comment type="cofactor">
    <cofactor evidence="1">
        <name>Mg(2+)</name>
        <dbReference type="ChEBI" id="CHEBI:18420"/>
    </cofactor>
</comment>
<comment type="caution">
    <text evidence="5">The sequence shown here is derived from an EMBL/GenBank/DDBJ whole genome shotgun (WGS) entry which is preliminary data.</text>
</comment>
<dbReference type="PRINTS" id="PR00502">
    <property type="entry name" value="NUDIXFAMILY"/>
</dbReference>
<proteinExistence type="inferred from homology"/>
<name>A0A8H9L9B9_9DEIO</name>
<dbReference type="InterPro" id="IPR020084">
    <property type="entry name" value="NUDIX_hydrolase_CS"/>
</dbReference>
<dbReference type="PANTHER" id="PTHR11839:SF18">
    <property type="entry name" value="NUDIX HYDROLASE DOMAIN-CONTAINING PROTEIN"/>
    <property type="match status" value="1"/>
</dbReference>
<feature type="domain" description="Nudix hydrolase" evidence="4">
    <location>
        <begin position="51"/>
        <end position="179"/>
    </location>
</feature>
<keyword evidence="2 3" id="KW-0378">Hydrolase</keyword>
<protein>
    <submittedName>
        <fullName evidence="5">DNA mismatch repair protein MutT</fullName>
    </submittedName>
</protein>
<evidence type="ECO:0000313" key="6">
    <source>
        <dbReference type="Proteomes" id="UP000600547"/>
    </source>
</evidence>
<dbReference type="GO" id="GO:0019693">
    <property type="term" value="P:ribose phosphate metabolic process"/>
    <property type="evidence" value="ECO:0007669"/>
    <property type="project" value="TreeGrafter"/>
</dbReference>
<accession>A0A8H9L9B9</accession>
<dbReference type="AlphaFoldDB" id="A0A8H9L9B9"/>
<dbReference type="InterPro" id="IPR020476">
    <property type="entry name" value="Nudix_hydrolase"/>
</dbReference>
<organism evidence="5 6">
    <name type="scientific">Deinococcus arenae</name>
    <dbReference type="NCBI Taxonomy" id="1452751"/>
    <lineage>
        <taxon>Bacteria</taxon>
        <taxon>Thermotogati</taxon>
        <taxon>Deinococcota</taxon>
        <taxon>Deinococci</taxon>
        <taxon>Deinococcales</taxon>
        <taxon>Deinococcaceae</taxon>
        <taxon>Deinococcus</taxon>
    </lineage>
</organism>
<gene>
    <name evidence="5" type="ORF">GCM10008956_23620</name>
</gene>
<comment type="similarity">
    <text evidence="3">Belongs to the Nudix hydrolase family.</text>
</comment>